<feature type="coiled-coil region" evidence="1">
    <location>
        <begin position="2"/>
        <end position="29"/>
    </location>
</feature>
<organism evidence="2 3">
    <name type="scientific">Thalassiosira oceanica</name>
    <name type="common">Marine diatom</name>
    <dbReference type="NCBI Taxonomy" id="159749"/>
    <lineage>
        <taxon>Eukaryota</taxon>
        <taxon>Sar</taxon>
        <taxon>Stramenopiles</taxon>
        <taxon>Ochrophyta</taxon>
        <taxon>Bacillariophyta</taxon>
        <taxon>Coscinodiscophyceae</taxon>
        <taxon>Thalassiosirophycidae</taxon>
        <taxon>Thalassiosirales</taxon>
        <taxon>Thalassiosiraceae</taxon>
        <taxon>Thalassiosira</taxon>
    </lineage>
</organism>
<dbReference type="OMA" id="DHEPCVI"/>
<protein>
    <submittedName>
        <fullName evidence="2">Uncharacterized protein</fullName>
    </submittedName>
</protein>
<reference evidence="2 3" key="1">
    <citation type="journal article" date="2012" name="Genome Biol.">
        <title>Genome and low-iron response of an oceanic diatom adapted to chronic iron limitation.</title>
        <authorList>
            <person name="Lommer M."/>
            <person name="Specht M."/>
            <person name="Roy A.S."/>
            <person name="Kraemer L."/>
            <person name="Andreson R."/>
            <person name="Gutowska M.A."/>
            <person name="Wolf J."/>
            <person name="Bergner S.V."/>
            <person name="Schilhabel M.B."/>
            <person name="Klostermeier U.C."/>
            <person name="Beiko R.G."/>
            <person name="Rosenstiel P."/>
            <person name="Hippler M."/>
            <person name="Laroche J."/>
        </authorList>
    </citation>
    <scope>NUCLEOTIDE SEQUENCE [LARGE SCALE GENOMIC DNA]</scope>
    <source>
        <strain evidence="2 3">CCMP1005</strain>
    </source>
</reference>
<dbReference type="OrthoDB" id="1664597at2759"/>
<keyword evidence="3" id="KW-1185">Reference proteome</keyword>
<dbReference type="Proteomes" id="UP000266841">
    <property type="component" value="Unassembled WGS sequence"/>
</dbReference>
<dbReference type="AlphaFoldDB" id="K0T9N6"/>
<accession>K0T9N6</accession>
<proteinExistence type="predicted"/>
<name>K0T9N6_THAOC</name>
<gene>
    <name evidence="2" type="ORF">THAOC_04556</name>
</gene>
<evidence type="ECO:0000313" key="3">
    <source>
        <dbReference type="Proteomes" id="UP000266841"/>
    </source>
</evidence>
<feature type="non-terminal residue" evidence="2">
    <location>
        <position position="31"/>
    </location>
</feature>
<evidence type="ECO:0000256" key="1">
    <source>
        <dbReference type="SAM" id="Coils"/>
    </source>
</evidence>
<sequence length="31" mass="4005">MSDEREQVLEQYRAKIREHREMEARLKRMRE</sequence>
<evidence type="ECO:0000313" key="2">
    <source>
        <dbReference type="EMBL" id="EJK73799.1"/>
    </source>
</evidence>
<comment type="caution">
    <text evidence="2">The sequence shown here is derived from an EMBL/GenBank/DDBJ whole genome shotgun (WGS) entry which is preliminary data.</text>
</comment>
<dbReference type="EMBL" id="AGNL01004203">
    <property type="protein sequence ID" value="EJK73799.1"/>
    <property type="molecule type" value="Genomic_DNA"/>
</dbReference>
<keyword evidence="1" id="KW-0175">Coiled coil</keyword>